<dbReference type="RefSeq" id="WP_155284024.1">
    <property type="nucleotide sequence ID" value="NZ_BLBC01000005.1"/>
</dbReference>
<dbReference type="AlphaFoldDB" id="A0A5M4B6V5"/>
<protein>
    <submittedName>
        <fullName evidence="2">Glycosyl transferase group 1</fullName>
    </submittedName>
</protein>
<dbReference type="InterPro" id="IPR001296">
    <property type="entry name" value="Glyco_trans_1"/>
</dbReference>
<evidence type="ECO:0000313" key="2">
    <source>
        <dbReference type="EMBL" id="GET45344.1"/>
    </source>
</evidence>
<evidence type="ECO:0000259" key="1">
    <source>
        <dbReference type="Pfam" id="PF00534"/>
    </source>
</evidence>
<feature type="domain" description="Glycosyl transferase family 1" evidence="1">
    <location>
        <begin position="198"/>
        <end position="354"/>
    </location>
</feature>
<evidence type="ECO:0000313" key="3">
    <source>
        <dbReference type="Proteomes" id="UP000398217"/>
    </source>
</evidence>
<dbReference type="EMBL" id="BLBC01000005">
    <property type="protein sequence ID" value="GET45344.1"/>
    <property type="molecule type" value="Genomic_DNA"/>
</dbReference>
<organism evidence="2 3">
    <name type="scientific">Capnocytophaga felis</name>
    <dbReference type="NCBI Taxonomy" id="2267611"/>
    <lineage>
        <taxon>Bacteria</taxon>
        <taxon>Pseudomonadati</taxon>
        <taxon>Bacteroidota</taxon>
        <taxon>Flavobacteriia</taxon>
        <taxon>Flavobacteriales</taxon>
        <taxon>Flavobacteriaceae</taxon>
        <taxon>Capnocytophaga</taxon>
    </lineage>
</organism>
<dbReference type="PANTHER" id="PTHR12526">
    <property type="entry name" value="GLYCOSYLTRANSFERASE"/>
    <property type="match status" value="1"/>
</dbReference>
<dbReference type="GO" id="GO:0016757">
    <property type="term" value="F:glycosyltransferase activity"/>
    <property type="evidence" value="ECO:0007669"/>
    <property type="project" value="InterPro"/>
</dbReference>
<dbReference type="CDD" id="cd03801">
    <property type="entry name" value="GT4_PimA-like"/>
    <property type="match status" value="1"/>
</dbReference>
<dbReference type="PANTHER" id="PTHR12526:SF630">
    <property type="entry name" value="GLYCOSYLTRANSFERASE"/>
    <property type="match status" value="1"/>
</dbReference>
<name>A0A5M4B6V5_9FLAO</name>
<keyword evidence="2" id="KW-0808">Transferase</keyword>
<gene>
    <name evidence="2" type="ORF">RCZ01_06460</name>
</gene>
<dbReference type="Pfam" id="PF00534">
    <property type="entry name" value="Glycos_transf_1"/>
    <property type="match status" value="1"/>
</dbReference>
<reference evidence="3" key="1">
    <citation type="journal article" date="2020" name="Int. J. Syst. Evol. Microbiol.">
        <title>Capnocytophaga felis sp. nov. isolated from the feline oral cavity.</title>
        <authorList>
            <person name="Suzuki M."/>
            <person name="Umeda K."/>
            <person name="Kimura M."/>
            <person name="Imaoka K."/>
            <person name="Morikawa S."/>
            <person name="Maeda K."/>
        </authorList>
    </citation>
    <scope>NUCLEOTIDE SEQUENCE [LARGE SCALE GENOMIC DNA]</scope>
    <source>
        <strain evidence="3">KC07070</strain>
    </source>
</reference>
<dbReference type="Gene3D" id="3.40.50.2000">
    <property type="entry name" value="Glycogen Phosphorylase B"/>
    <property type="match status" value="2"/>
</dbReference>
<comment type="caution">
    <text evidence="2">The sequence shown here is derived from an EMBL/GenBank/DDBJ whole genome shotgun (WGS) entry which is preliminary data.</text>
</comment>
<dbReference type="SUPFAM" id="SSF53756">
    <property type="entry name" value="UDP-Glycosyltransferase/glycogen phosphorylase"/>
    <property type="match status" value="1"/>
</dbReference>
<accession>A0A5M4B6V5</accession>
<dbReference type="OrthoDB" id="9795068at2"/>
<keyword evidence="3" id="KW-1185">Reference proteome</keyword>
<sequence>MKIIFLEVTQNFGGAQKSTIELAKRLKTLGHQVLIVDLWGCSQSFIDALNKAHLQWIILSPRKEPFIIANSSKVKYIKNIINYFFLQKEYRALFDKVTNEFQPNVVVTHNTKALSLANPKASYKIDFFARTWFDFRSIPYLTKKKLKTYKPRFLTVSQATRQAIFTGGIAELKDIKVLTSVAEDKVFESYTPNYKKFNETNPIKILFSGGFLKTKGQHTCIAVAKKLKDNKIPFKMTLTGIIYKGEISKRYHHFISKLISKYELEEQVKIVLSPPNIMEYFKNTDILIHPSWTEGLPRVGLEALTFGKPIIANPVGGVTDIVIHNFTGFITDFNAVEQYVEYITRYVENPELYKLHSMTARQLIKQNYLDANQFESIEKIYPSNK</sequence>
<dbReference type="Proteomes" id="UP000398217">
    <property type="component" value="Unassembled WGS sequence"/>
</dbReference>
<proteinExistence type="predicted"/>